<sequence>MQESRQPTFNLLKAAHNILGYGTRLFAYLRGQKSEKKTQTHELGDDYISSDSLINIEGGPRTARLVQLILWVKV</sequence>
<reference evidence="1 2" key="1">
    <citation type="journal article" date="2014" name="BMC Genomics">
        <title>Genome sequencing of four Aureobasidium pullulans varieties: biotechnological potential, stress tolerance, and description of new species.</title>
        <authorList>
            <person name="Gostin Ar C."/>
            <person name="Ohm R.A."/>
            <person name="Kogej T."/>
            <person name="Sonjak S."/>
            <person name="Turk M."/>
            <person name="Zajc J."/>
            <person name="Zalar P."/>
            <person name="Grube M."/>
            <person name="Sun H."/>
            <person name="Han J."/>
            <person name="Sharma A."/>
            <person name="Chiniquy J."/>
            <person name="Ngan C.Y."/>
            <person name="Lipzen A."/>
            <person name="Barry K."/>
            <person name="Grigoriev I.V."/>
            <person name="Gunde-Cimerman N."/>
        </authorList>
    </citation>
    <scope>NUCLEOTIDE SEQUENCE [LARGE SCALE GENOMIC DNA]</scope>
    <source>
        <strain evidence="1 2">CBS 110374</strain>
    </source>
</reference>
<proteinExistence type="predicted"/>
<accession>A0A074VEL0</accession>
<name>A0A074VEL0_AURM1</name>
<dbReference type="RefSeq" id="XP_040874483.1">
    <property type="nucleotide sequence ID" value="XM_041029053.1"/>
</dbReference>
<organism evidence="1 2">
    <name type="scientific">Aureobasidium melanogenum (strain CBS 110374)</name>
    <name type="common">Aureobasidium pullulans var. melanogenum</name>
    <dbReference type="NCBI Taxonomy" id="1043003"/>
    <lineage>
        <taxon>Eukaryota</taxon>
        <taxon>Fungi</taxon>
        <taxon>Dikarya</taxon>
        <taxon>Ascomycota</taxon>
        <taxon>Pezizomycotina</taxon>
        <taxon>Dothideomycetes</taxon>
        <taxon>Dothideomycetidae</taxon>
        <taxon>Dothideales</taxon>
        <taxon>Saccotheciaceae</taxon>
        <taxon>Aureobasidium</taxon>
    </lineage>
</organism>
<dbReference type="EMBL" id="KL584963">
    <property type="protein sequence ID" value="KEQ57459.1"/>
    <property type="molecule type" value="Genomic_DNA"/>
</dbReference>
<gene>
    <name evidence="1" type="ORF">M437DRAFT_89429</name>
</gene>
<dbReference type="Proteomes" id="UP000030672">
    <property type="component" value="Unassembled WGS sequence"/>
</dbReference>
<evidence type="ECO:0000313" key="1">
    <source>
        <dbReference type="EMBL" id="KEQ57459.1"/>
    </source>
</evidence>
<dbReference type="GeneID" id="63922426"/>
<evidence type="ECO:0000313" key="2">
    <source>
        <dbReference type="Proteomes" id="UP000030672"/>
    </source>
</evidence>
<protein>
    <submittedName>
        <fullName evidence="1">Uncharacterized protein</fullName>
    </submittedName>
</protein>
<dbReference type="AlphaFoldDB" id="A0A074VEL0"/>
<dbReference type="HOGENOM" id="CLU_2687394_0_0_1"/>
<keyword evidence="2" id="KW-1185">Reference proteome</keyword>